<accession>A0A8B7NRS7</accession>
<dbReference type="AlphaFoldDB" id="A0A8B7NRS7"/>
<dbReference type="GeneID" id="108673118"/>
<evidence type="ECO:0000313" key="1">
    <source>
        <dbReference type="Proteomes" id="UP000694843"/>
    </source>
</evidence>
<sequence>MFEIDEPNGHMASVVTTSADCRPYLRDGHLSFSFMPSNNNTSGGGLFGQQQPASTGFGATSTGFSFGQNATSQPSGSLFSQPKPAFGAVTSPSAEGGLFGSKPAATPAYGVLNKGAISAFWATYTASPFGASATSGGGLFANNQSKAVFAIGTTSTFSNTGTAFNTGTSTGGGGGLFGNLNTNTGGGGLFSNTANRNKPAGGQTFNTGSTFNSGSNTLGGFGFNNTANKPSGFGTLGGGFGSSGTLGGGGGGGLLGYNNTVAAGLGENNIANLIKALTDNPFGHSSLLKTPASATGKADELLSLPASSNNAKLGSGNSGTPTYVLPSQKTFTLQPRPNFSIGDAGNLMNNRSLLFAGLDDT</sequence>
<gene>
    <name evidence="2" type="primary">LOC108673118</name>
</gene>
<organism evidence="1 2">
    <name type="scientific">Hyalella azteca</name>
    <name type="common">Amphipod</name>
    <dbReference type="NCBI Taxonomy" id="294128"/>
    <lineage>
        <taxon>Eukaryota</taxon>
        <taxon>Metazoa</taxon>
        <taxon>Ecdysozoa</taxon>
        <taxon>Arthropoda</taxon>
        <taxon>Crustacea</taxon>
        <taxon>Multicrustacea</taxon>
        <taxon>Malacostraca</taxon>
        <taxon>Eumalacostraca</taxon>
        <taxon>Peracarida</taxon>
        <taxon>Amphipoda</taxon>
        <taxon>Senticaudata</taxon>
        <taxon>Talitrida</taxon>
        <taxon>Talitroidea</taxon>
        <taxon>Hyalellidae</taxon>
        <taxon>Hyalella</taxon>
    </lineage>
</organism>
<dbReference type="Proteomes" id="UP000694843">
    <property type="component" value="Unplaced"/>
</dbReference>
<dbReference type="RefSeq" id="XP_018016390.1">
    <property type="nucleotide sequence ID" value="XM_018160901.1"/>
</dbReference>
<protein>
    <submittedName>
        <fullName evidence="2">Nucleoporin NUP145-like</fullName>
    </submittedName>
</protein>
<name>A0A8B7NRS7_HYAAZ</name>
<proteinExistence type="predicted"/>
<dbReference type="KEGG" id="hazt:108673118"/>
<keyword evidence="1" id="KW-1185">Reference proteome</keyword>
<evidence type="ECO:0000313" key="2">
    <source>
        <dbReference type="RefSeq" id="XP_018016390.1"/>
    </source>
</evidence>
<reference evidence="2" key="1">
    <citation type="submission" date="2025-08" db="UniProtKB">
        <authorList>
            <consortium name="RefSeq"/>
        </authorList>
    </citation>
    <scope>IDENTIFICATION</scope>
    <source>
        <tissue evidence="2">Whole organism</tissue>
    </source>
</reference>